<protein>
    <submittedName>
        <fullName evidence="2">Uncharacterized protein</fullName>
    </submittedName>
</protein>
<dbReference type="EMBL" id="CP165727">
    <property type="protein sequence ID" value="XDV68375.1"/>
    <property type="molecule type" value="Genomic_DNA"/>
</dbReference>
<dbReference type="RefSeq" id="WP_369779904.1">
    <property type="nucleotide sequence ID" value="NZ_CP165727.1"/>
</dbReference>
<accession>A0AB39YE76</accession>
<organism evidence="2">
    <name type="scientific">Streptomyces sp. R33</name>
    <dbReference type="NCBI Taxonomy" id="3238629"/>
    <lineage>
        <taxon>Bacteria</taxon>
        <taxon>Bacillati</taxon>
        <taxon>Actinomycetota</taxon>
        <taxon>Actinomycetes</taxon>
        <taxon>Kitasatosporales</taxon>
        <taxon>Streptomycetaceae</taxon>
        <taxon>Streptomyces</taxon>
    </lineage>
</organism>
<reference evidence="2" key="1">
    <citation type="submission" date="2024-08" db="EMBL/GenBank/DDBJ databases">
        <authorList>
            <person name="Yu S.T."/>
        </authorList>
    </citation>
    <scope>NUCLEOTIDE SEQUENCE</scope>
    <source>
        <strain evidence="2">R33</strain>
    </source>
</reference>
<evidence type="ECO:0000256" key="1">
    <source>
        <dbReference type="SAM" id="MobiDB-lite"/>
    </source>
</evidence>
<dbReference type="AlphaFoldDB" id="A0AB39YE76"/>
<evidence type="ECO:0000313" key="2">
    <source>
        <dbReference type="EMBL" id="XDV68375.1"/>
    </source>
</evidence>
<gene>
    <name evidence="2" type="ORF">AB5J51_38395</name>
</gene>
<proteinExistence type="predicted"/>
<sequence>MPEADQRERGPRSDDPLGVLEEHAPDEEIRRSAGEMRFRIGSRLA</sequence>
<feature type="region of interest" description="Disordered" evidence="1">
    <location>
        <begin position="1"/>
        <end position="33"/>
    </location>
</feature>
<name>A0AB39YE76_9ACTN</name>